<organism evidence="1 2">
    <name type="scientific">Chitinophaga filiformis</name>
    <name type="common">Myxococcus filiformis</name>
    <name type="synonym">Flexibacter filiformis</name>
    <dbReference type="NCBI Taxonomy" id="104663"/>
    <lineage>
        <taxon>Bacteria</taxon>
        <taxon>Pseudomonadati</taxon>
        <taxon>Bacteroidota</taxon>
        <taxon>Chitinophagia</taxon>
        <taxon>Chitinophagales</taxon>
        <taxon>Chitinophagaceae</taxon>
        <taxon>Chitinophaga</taxon>
    </lineage>
</organism>
<dbReference type="OrthoDB" id="9814627at2"/>
<name>A0A1G7NA15_CHIFI</name>
<dbReference type="Gene3D" id="2.60.120.260">
    <property type="entry name" value="Galactose-binding domain-like"/>
    <property type="match status" value="1"/>
</dbReference>
<accession>A0A1G7NA15</accession>
<gene>
    <name evidence="1" type="ORF">SAMN04488121_102720</name>
</gene>
<dbReference type="RefSeq" id="WP_089831312.1">
    <property type="nucleotide sequence ID" value="NZ_FNBN01000002.1"/>
</dbReference>
<protein>
    <recommendedName>
        <fullName evidence="3">PA14 domain-containing protein</fullName>
    </recommendedName>
</protein>
<evidence type="ECO:0008006" key="3">
    <source>
        <dbReference type="Google" id="ProtNLM"/>
    </source>
</evidence>
<dbReference type="Proteomes" id="UP000199045">
    <property type="component" value="Unassembled WGS sequence"/>
</dbReference>
<dbReference type="EMBL" id="FNBN01000002">
    <property type="protein sequence ID" value="SDF70776.1"/>
    <property type="molecule type" value="Genomic_DNA"/>
</dbReference>
<evidence type="ECO:0000313" key="1">
    <source>
        <dbReference type="EMBL" id="SDF70776.1"/>
    </source>
</evidence>
<sequence length="2448" mass="271454">MMIRNARTRVRIACFFLVLLLVQGLMPTVAWALTSGPVQPESKQFQAAGTSDMVDLFTGDFKYNIPLLDVGGYPVNLNYQSGSGMDDEASWVGLGWNLNVGAMNRNIRGIADDANGDAVTTESYMKPKITGGGKLTLRGEIFGEGVQGSLSLGVFCDNYTGYGAEIGANAGASLTLANSGSLTPGVGAGLGLTSSTADGVSVTPNISVSLAYSKDVKNSTSLSGTLSLGFNTREGLKGLTLGSSFSINGTNEWKEIKDRAEINHKETGGASIAGLGSSVSYNTPPFYPKSNITFKSTNSTYSGDIGGAAVGIFTGAGVTGYKTKREVLDRTKKSSAYGLLYAQNGSDKPDALMDFMREKDNPVIPEMNNLAVPVATPDLFSYSNQFGGGQIRLYRHSSGIVFDNETKDISDNKSFSTEYGAGAYFHGGTSVFLQDITNTNGKWKEDNRFLEKGDFAKKGTLEEEPAYFQQVGEKHVDDSAFLARILGEDPVSVPLIKKEAEGKLTSTIWGTVTSDSAYKKDGRQVRRTAVTYLTAKEATKAGLDKEIRSYDLNQYGAFTPASCNKMSHDDLPRVDTFRKAHHISEMSITGDDGKRMVYGIPVYNRRQDEYTFALAKGTTVEDSSNLATFGMNTDRQIDYRSSTSTDQYYHKESQPAYATSYLLTGILSPDYVDMTDDGITEDDRGTAFKFNYSKLDSNFRWRTPYGKDSLQAQFNRGLNADPDDNKGSFVYGEKELWYLHSIESKTMIAYFITDDRDDALGCNWLGVQDTTVKQRRLREIRLYSKNDLTTPVKTVVFCYSYKLCPGLPNSKLGKLTLDSVYFKYGSSDKGQHHKYVFAYNEGQRYAYMSTDRWGTLKPAGTNSKDGFGDLRSDEYPYSAHDSTDAAKNAGMWQLKEIALPTGGVIDVTYESDDYAYVQDRKAMDMSKIQAMYDKDGNPIDNLLNARTFDIKIDDTGFSTTDRQDFLDKCLNGEEYLYCKLFVNVTDAVSSTDDSKYDFVPCYAKIRDAKVSNGIATVTFEDDTEGGVTVNPFAAAAWQRMRLEYPRYAYPGYKSRITDDKPVIAIVTAIANATSNLSELWESFNKKAQRKKFASKVKLNKSFARIAKMNGRKLGGGLRVKKITMSDRWNGMVEGESQATYGQEYDYTTWRGDQLISSGVASYEPAVGGDENPVRQPVKYTQKVKWALDNFFYLEEPLAESLYPAPVVGYREVRVRNLGPDGERDEQNKTGWMSYEFYTAKEFPVFVQQTPIQKYLHKPSAWSAVFGSNSIYEQSMSQGYVVFLNDMHGKEKAERVFNQSGQEISSTEYFYNAEESGGTQRLKNIVDVVDNTGTITKGKTIGRDIEMITDMRQSEMKNKGKSINLGMDVIPFNGFPLPLPHFPWAQNDDYRLFRSSAVLKTVQYYGLINKIVKRINGSTSTASYLLYDKYSGEPVLTQSANEFDDPVYTVNIPAYWMYSQMGMAYKTLGTVFTNFATDDNGIPKADFRPFLTAGDELININTGYHTWVINSTDGAGNKSLRLIERTGRLARAQNGLVKICRSGYRNILSAPATAITSLENPIVNNKLKFLSNEDLSGYKILNATAVLYDEAWGQVTDCNYKSCPEGYEERADGICYKPGMTNSAFTDTIRPGGSSPDYGKQGGHFYNFNDPNNIGISGAGYWHSKLDNVGIWLQGIPDSRWWGAEELLTLETEKDVFVGIGGTKKIRILIDGVKVAWSEDIRVESYEIWALVKYHLSAGKHNIRVEAWADDGRTVGAEIYTADMTTLYNGNKDAIDPSIIFSTARLKGDPNVYLYELDDNGKRVNGNYICPDGEEISVMNGFPDCGSTAKGACPPGYAPSADGTACVPVNGPVENPDTALSVQPGTKDSLYSHLGARFYNENDQLVDIARNPFWGTDSCTGGSTSRLSGGNASVSMVANWCGRLNATGIWLNGNFGDSRIGINTCLKVPATKTYYMGVGAHSSAYIYLDGVLIKSIVRQGIFNPGPYPYEEWKIFPVNLTAGQHVLTIEAIGSDPKHAVGVEVYDNTIAELKQTIYNPIYTTIGMWGKPADTYVKNSAGQIIKRRYTCPSGTVDVCSGTFQCASISHDVAVNPYLMGYLGNWLPYKQMAWLTSRSGQDLVTNPTGSAGLRKNGYYGKFYAFWVYNNGWSIATNIEWVTSNTMTMYDKYSQDLENKDALNRYSAARYSFKSSLPLAVGANMRQREIFYDGFDDYKFNDKCVDVRPCEPDKFNIRNALGDDYANNLDDQDAHSGNYSLKLNGSIELKAYVFRDEHSPGIYIANNAKGEYYQKLDGWLGLRGFNPVTGNKYIFSAWVKDSNPSGPGTGITLKVNNHDVTTLRKKAVVEGWKLVEGTLDIPAWTLGNQLEEITVVLGGNNVKIDDIRIFPYDGQLKTFTYDDKTQRVMAEMDENNYATFYEYDDEGTLIRVKKETERGIMTIKESRSAYRKAN</sequence>
<reference evidence="1 2" key="1">
    <citation type="submission" date="2016-10" db="EMBL/GenBank/DDBJ databases">
        <authorList>
            <person name="de Groot N.N."/>
        </authorList>
    </citation>
    <scope>NUCLEOTIDE SEQUENCE [LARGE SCALE GENOMIC DNA]</scope>
    <source>
        <strain evidence="1 2">DSM 527</strain>
    </source>
</reference>
<dbReference type="STRING" id="104663.SAMN04488121_102720"/>
<evidence type="ECO:0000313" key="2">
    <source>
        <dbReference type="Proteomes" id="UP000199045"/>
    </source>
</evidence>
<proteinExistence type="predicted"/>